<feature type="domain" description="BTB" evidence="2">
    <location>
        <begin position="171"/>
        <end position="242"/>
    </location>
</feature>
<accession>A0ABP0K7R2</accession>
<gene>
    <name evidence="3" type="ORF">SCF082_LOCUS15948</name>
</gene>
<evidence type="ECO:0000313" key="4">
    <source>
        <dbReference type="Proteomes" id="UP001642464"/>
    </source>
</evidence>
<protein>
    <submittedName>
        <fullName evidence="3">Leucine-zipper-like transcriptional regulator 1 homolog</fullName>
    </submittedName>
</protein>
<dbReference type="PROSITE" id="PS50097">
    <property type="entry name" value="BTB"/>
    <property type="match status" value="1"/>
</dbReference>
<comment type="caution">
    <text evidence="3">The sequence shown here is derived from an EMBL/GenBank/DDBJ whole genome shotgun (WGS) entry which is preliminary data.</text>
</comment>
<dbReference type="Gene3D" id="3.30.710.10">
    <property type="entry name" value="Potassium Channel Kv1.1, Chain A"/>
    <property type="match status" value="2"/>
</dbReference>
<dbReference type="Proteomes" id="UP001642464">
    <property type="component" value="Unassembled WGS sequence"/>
</dbReference>
<dbReference type="PANTHER" id="PTHR24413">
    <property type="entry name" value="SPECKLE-TYPE POZ PROTEIN"/>
    <property type="match status" value="1"/>
</dbReference>
<dbReference type="InterPro" id="IPR000210">
    <property type="entry name" value="BTB/POZ_dom"/>
</dbReference>
<reference evidence="3 4" key="1">
    <citation type="submission" date="2024-02" db="EMBL/GenBank/DDBJ databases">
        <authorList>
            <person name="Chen Y."/>
            <person name="Shah S."/>
            <person name="Dougan E. K."/>
            <person name="Thang M."/>
            <person name="Chan C."/>
        </authorList>
    </citation>
    <scope>NUCLEOTIDE SEQUENCE [LARGE SCALE GENOMIC DNA]</scope>
</reference>
<dbReference type="EMBL" id="CAXAMM010010247">
    <property type="protein sequence ID" value="CAK9022828.1"/>
    <property type="molecule type" value="Genomic_DNA"/>
</dbReference>
<dbReference type="SUPFAM" id="SSF54695">
    <property type="entry name" value="POZ domain"/>
    <property type="match status" value="1"/>
</dbReference>
<proteinExistence type="predicted"/>
<feature type="compositionally biased region" description="Polar residues" evidence="1">
    <location>
        <begin position="107"/>
        <end position="124"/>
    </location>
</feature>
<sequence>RLFLVARQWEVPRLAALCERQIKIRLSLDTVLPLLRASACDHRAQSIQDACKQFFLANYQACTNLQECEALDPRLLCELMRLNTAKVSTASFPPPPAPSASSPSSPQVLHTSNSASQLQNSSPGARSGKAQSPMWRDSEKESWHSAPEMQLLPPSTLGQDLKRLLVEEISPDFEVVVQDEVIPVHKFLMVARSKYFETCILTSGMQESQAGRLVIPSTWAMTAEEFRALLQFLYAGDDILSILAPHTAMYLVDASSFYGLTNLRLKHFCEFCIKDSFNETHVLQLFEASSRLDVEGTQAVRAMALDFIISNFHTVCQQPALEQLDRSLLVEIMRGVADRLHPPPHVQTVQLG</sequence>
<feature type="non-terminal residue" evidence="3">
    <location>
        <position position="1"/>
    </location>
</feature>
<name>A0ABP0K7R2_9DINO</name>
<dbReference type="InterPro" id="IPR011333">
    <property type="entry name" value="SKP1/BTB/POZ_sf"/>
</dbReference>
<feature type="region of interest" description="Disordered" evidence="1">
    <location>
        <begin position="90"/>
        <end position="154"/>
    </location>
</feature>
<evidence type="ECO:0000256" key="1">
    <source>
        <dbReference type="SAM" id="MobiDB-lite"/>
    </source>
</evidence>
<evidence type="ECO:0000313" key="3">
    <source>
        <dbReference type="EMBL" id="CAK9022828.1"/>
    </source>
</evidence>
<keyword evidence="4" id="KW-1185">Reference proteome</keyword>
<organism evidence="3 4">
    <name type="scientific">Durusdinium trenchii</name>
    <dbReference type="NCBI Taxonomy" id="1381693"/>
    <lineage>
        <taxon>Eukaryota</taxon>
        <taxon>Sar</taxon>
        <taxon>Alveolata</taxon>
        <taxon>Dinophyceae</taxon>
        <taxon>Suessiales</taxon>
        <taxon>Symbiodiniaceae</taxon>
        <taxon>Durusdinium</taxon>
    </lineage>
</organism>
<dbReference type="Pfam" id="PF00651">
    <property type="entry name" value="BTB"/>
    <property type="match status" value="1"/>
</dbReference>
<evidence type="ECO:0000259" key="2">
    <source>
        <dbReference type="PROSITE" id="PS50097"/>
    </source>
</evidence>
<dbReference type="CDD" id="cd18186">
    <property type="entry name" value="BTB_POZ_ZBTB_KLHL-like"/>
    <property type="match status" value="1"/>
</dbReference>